<keyword evidence="1" id="KW-0812">Transmembrane</keyword>
<dbReference type="OrthoDB" id="3192739at2"/>
<keyword evidence="1" id="KW-0472">Membrane</keyword>
<dbReference type="Gene3D" id="2.40.260.10">
    <property type="entry name" value="Sortase"/>
    <property type="match status" value="1"/>
</dbReference>
<accession>A0A369LDD9</accession>
<dbReference type="InterPro" id="IPR023365">
    <property type="entry name" value="Sortase_dom-sf"/>
</dbReference>
<keyword evidence="1" id="KW-1133">Transmembrane helix</keyword>
<comment type="caution">
    <text evidence="2">The sequence shown here is derived from an EMBL/GenBank/DDBJ whole genome shotgun (WGS) entry which is preliminary data.</text>
</comment>
<sequence length="244" mass="26752">MKCRQRRRIKPLDILLAAICAVALTAAALIGWTIFHQDAVYRELSIDVEADAGDGIDWDGLRARNPDIAAWVSVEGTPVDFPVVSPREGDPKGFYLSHDFDRNWSFSGCPYLDPRCGADGRHALVYGHHLNFDGEMFTYLRDAWRQEKLDTLGDMRWSTPAEGTVSLHPAFSMSVDKSFADIQMFDFNGTAELRAWLSALSAQATAKADGCDALCAGAKRVVTLVTCSANFAGGRARTLTVFVG</sequence>
<proteinExistence type="predicted"/>
<evidence type="ECO:0000313" key="3">
    <source>
        <dbReference type="Proteomes" id="UP000253792"/>
    </source>
</evidence>
<protein>
    <submittedName>
        <fullName evidence="2">Class B sortase</fullName>
    </submittedName>
</protein>
<dbReference type="CDD" id="cd05826">
    <property type="entry name" value="Sortase_B"/>
    <property type="match status" value="1"/>
</dbReference>
<dbReference type="SUPFAM" id="SSF63817">
    <property type="entry name" value="Sortase"/>
    <property type="match status" value="1"/>
</dbReference>
<dbReference type="EMBL" id="PPTP01000001">
    <property type="protein sequence ID" value="RDB57340.1"/>
    <property type="molecule type" value="Genomic_DNA"/>
</dbReference>
<evidence type="ECO:0000313" key="2">
    <source>
        <dbReference type="EMBL" id="RDB57340.1"/>
    </source>
</evidence>
<dbReference type="Proteomes" id="UP000253792">
    <property type="component" value="Unassembled WGS sequence"/>
</dbReference>
<dbReference type="AlphaFoldDB" id="A0A369LDD9"/>
<dbReference type="InterPro" id="IPR009835">
    <property type="entry name" value="SrtB"/>
</dbReference>
<organism evidence="2 3">
    <name type="scientific">Senegalimassilia anaerobia</name>
    <dbReference type="NCBI Taxonomy" id="1473216"/>
    <lineage>
        <taxon>Bacteria</taxon>
        <taxon>Bacillati</taxon>
        <taxon>Actinomycetota</taxon>
        <taxon>Coriobacteriia</taxon>
        <taxon>Coriobacteriales</taxon>
        <taxon>Coriobacteriaceae</taxon>
        <taxon>Senegalimassilia</taxon>
    </lineage>
</organism>
<reference evidence="2 3" key="1">
    <citation type="journal article" date="2018" name="Elife">
        <title>Discovery and characterization of a prevalent human gut bacterial enzyme sufficient for the inactivation of a family of plant toxins.</title>
        <authorList>
            <person name="Koppel N."/>
            <person name="Bisanz J.E."/>
            <person name="Pandelia M.E."/>
            <person name="Turnbaugh P.J."/>
            <person name="Balskus E.P."/>
        </authorList>
    </citation>
    <scope>NUCLEOTIDE SEQUENCE [LARGE SCALE GENOMIC DNA]</scope>
    <source>
        <strain evidence="3">anaerobia AP69FAA</strain>
    </source>
</reference>
<dbReference type="RefSeq" id="WP_114619892.1">
    <property type="nucleotide sequence ID" value="NZ_PPTP01000001.1"/>
</dbReference>
<evidence type="ECO:0000256" key="1">
    <source>
        <dbReference type="SAM" id="Phobius"/>
    </source>
</evidence>
<gene>
    <name evidence="2" type="ORF">C1880_00480</name>
</gene>
<keyword evidence="3" id="KW-1185">Reference proteome</keyword>
<name>A0A369LDD9_9ACTN</name>
<feature type="transmembrane region" description="Helical" evidence="1">
    <location>
        <begin position="12"/>
        <end position="35"/>
    </location>
</feature>